<evidence type="ECO:0000256" key="2">
    <source>
        <dbReference type="SAM" id="SignalP"/>
    </source>
</evidence>
<organism evidence="3 4">
    <name type="scientific">Niabella ginsenosidivorans</name>
    <dbReference type="NCBI Taxonomy" id="1176587"/>
    <lineage>
        <taxon>Bacteria</taxon>
        <taxon>Pseudomonadati</taxon>
        <taxon>Bacteroidota</taxon>
        <taxon>Chitinophagia</taxon>
        <taxon>Chitinophagales</taxon>
        <taxon>Chitinophagaceae</taxon>
        <taxon>Niabella</taxon>
    </lineage>
</organism>
<evidence type="ECO:0000313" key="4">
    <source>
        <dbReference type="Proteomes" id="UP000077667"/>
    </source>
</evidence>
<dbReference type="Proteomes" id="UP000077667">
    <property type="component" value="Chromosome"/>
</dbReference>
<dbReference type="AlphaFoldDB" id="A0A1A9I2G9"/>
<dbReference type="RefSeq" id="WP_067755220.1">
    <property type="nucleotide sequence ID" value="NZ_CP015772.1"/>
</dbReference>
<feature type="chain" id="PRO_5008389759" description="Entericidin" evidence="2">
    <location>
        <begin position="20"/>
        <end position="76"/>
    </location>
</feature>
<feature type="compositionally biased region" description="Polar residues" evidence="1">
    <location>
        <begin position="32"/>
        <end position="41"/>
    </location>
</feature>
<dbReference type="STRING" id="1176587.A8C56_09925"/>
<feature type="compositionally biased region" description="Low complexity" evidence="1">
    <location>
        <begin position="21"/>
        <end position="31"/>
    </location>
</feature>
<reference evidence="3 4" key="1">
    <citation type="submission" date="2016-05" db="EMBL/GenBank/DDBJ databases">
        <title>Niabella ginsenosidivorans BS26 whole genome sequencing.</title>
        <authorList>
            <person name="Im W.T."/>
            <person name="Siddiqi M.Z."/>
        </authorList>
    </citation>
    <scope>NUCLEOTIDE SEQUENCE [LARGE SCALE GENOMIC DNA]</scope>
    <source>
        <strain evidence="3 4">BS26</strain>
    </source>
</reference>
<feature type="compositionally biased region" description="Low complexity" evidence="1">
    <location>
        <begin position="56"/>
        <end position="76"/>
    </location>
</feature>
<dbReference type="PROSITE" id="PS51257">
    <property type="entry name" value="PROKAR_LIPOPROTEIN"/>
    <property type="match status" value="1"/>
</dbReference>
<keyword evidence="2" id="KW-0732">Signal</keyword>
<sequence>MKKLFIVLVISSVGFVACNSGSNGDANSSDSTAVAPTTPDSINAPEKAAGDTVNLDTNAATHTDTAATKADTTSKK</sequence>
<accession>A0A1A9I2G9</accession>
<feature type="signal peptide" evidence="2">
    <location>
        <begin position="1"/>
        <end position="19"/>
    </location>
</feature>
<dbReference type="EMBL" id="CP015772">
    <property type="protein sequence ID" value="ANH81259.1"/>
    <property type="molecule type" value="Genomic_DNA"/>
</dbReference>
<evidence type="ECO:0000313" key="3">
    <source>
        <dbReference type="EMBL" id="ANH81259.1"/>
    </source>
</evidence>
<dbReference type="KEGG" id="nia:A8C56_09925"/>
<proteinExistence type="predicted"/>
<feature type="region of interest" description="Disordered" evidence="1">
    <location>
        <begin position="21"/>
        <end position="76"/>
    </location>
</feature>
<gene>
    <name evidence="3" type="ORF">A8C56_09925</name>
</gene>
<name>A0A1A9I2G9_9BACT</name>
<evidence type="ECO:0008006" key="5">
    <source>
        <dbReference type="Google" id="ProtNLM"/>
    </source>
</evidence>
<protein>
    <recommendedName>
        <fullName evidence="5">Entericidin</fullName>
    </recommendedName>
</protein>
<evidence type="ECO:0000256" key="1">
    <source>
        <dbReference type="SAM" id="MobiDB-lite"/>
    </source>
</evidence>
<keyword evidence="4" id="KW-1185">Reference proteome</keyword>